<feature type="transmembrane region" description="Helical" evidence="1">
    <location>
        <begin position="6"/>
        <end position="25"/>
    </location>
</feature>
<comment type="caution">
    <text evidence="2">The sequence shown here is derived from an EMBL/GenBank/DDBJ whole genome shotgun (WGS) entry which is preliminary data.</text>
</comment>
<dbReference type="Proteomes" id="UP001596410">
    <property type="component" value="Unassembled WGS sequence"/>
</dbReference>
<accession>A0ABW2ENX4</accession>
<dbReference type="RefSeq" id="WP_204708321.1">
    <property type="nucleotide sequence ID" value="NZ_JBHSZV010000062.1"/>
</dbReference>
<protein>
    <submittedName>
        <fullName evidence="2">Uncharacterized protein</fullName>
    </submittedName>
</protein>
<dbReference type="EMBL" id="JBHSZV010000062">
    <property type="protein sequence ID" value="MFC7064062.1"/>
    <property type="molecule type" value="Genomic_DNA"/>
</dbReference>
<gene>
    <name evidence="2" type="ORF">ACFQIC_19895</name>
</gene>
<keyword evidence="1" id="KW-1133">Transmembrane helix</keyword>
<evidence type="ECO:0000313" key="3">
    <source>
        <dbReference type="Proteomes" id="UP001596410"/>
    </source>
</evidence>
<keyword evidence="1" id="KW-0472">Membrane</keyword>
<evidence type="ECO:0000313" key="2">
    <source>
        <dbReference type="EMBL" id="MFC7064062.1"/>
    </source>
</evidence>
<sequence>MVLTFLAAIVIVLLFLLALLVAVLFGNKRQKQIIIDCIQRILDTIGNNHKTC</sequence>
<organism evidence="2 3">
    <name type="scientific">Halobacillus seohaensis</name>
    <dbReference type="NCBI Taxonomy" id="447421"/>
    <lineage>
        <taxon>Bacteria</taxon>
        <taxon>Bacillati</taxon>
        <taxon>Bacillota</taxon>
        <taxon>Bacilli</taxon>
        <taxon>Bacillales</taxon>
        <taxon>Bacillaceae</taxon>
        <taxon>Halobacillus</taxon>
    </lineage>
</organism>
<keyword evidence="1" id="KW-0812">Transmembrane</keyword>
<name>A0ABW2ENX4_9BACI</name>
<keyword evidence="3" id="KW-1185">Reference proteome</keyword>
<proteinExistence type="predicted"/>
<evidence type="ECO:0000256" key="1">
    <source>
        <dbReference type="SAM" id="Phobius"/>
    </source>
</evidence>
<reference evidence="3" key="1">
    <citation type="journal article" date="2019" name="Int. J. Syst. Evol. Microbiol.">
        <title>The Global Catalogue of Microorganisms (GCM) 10K type strain sequencing project: providing services to taxonomists for standard genome sequencing and annotation.</title>
        <authorList>
            <consortium name="The Broad Institute Genomics Platform"/>
            <consortium name="The Broad Institute Genome Sequencing Center for Infectious Disease"/>
            <person name="Wu L."/>
            <person name="Ma J."/>
        </authorList>
    </citation>
    <scope>NUCLEOTIDE SEQUENCE [LARGE SCALE GENOMIC DNA]</scope>
    <source>
        <strain evidence="3">CGMCC 4.1621</strain>
    </source>
</reference>